<keyword evidence="2" id="KW-0560">Oxidoreductase</keyword>
<dbReference type="GO" id="GO:0070402">
    <property type="term" value="F:NADPH binding"/>
    <property type="evidence" value="ECO:0007669"/>
    <property type="project" value="TreeGrafter"/>
</dbReference>
<proteinExistence type="evidence at transcript level"/>
<evidence type="ECO:0000259" key="3">
    <source>
        <dbReference type="SMART" id="SM00829"/>
    </source>
</evidence>
<dbReference type="GO" id="GO:0016651">
    <property type="term" value="F:oxidoreductase activity, acting on NAD(P)H"/>
    <property type="evidence" value="ECO:0007669"/>
    <property type="project" value="TreeGrafter"/>
</dbReference>
<keyword evidence="1" id="KW-0521">NADP</keyword>
<accession>A0A3Q8UBU4</accession>
<evidence type="ECO:0000256" key="1">
    <source>
        <dbReference type="ARBA" id="ARBA00022857"/>
    </source>
</evidence>
<evidence type="ECO:0000256" key="2">
    <source>
        <dbReference type="ARBA" id="ARBA00023002"/>
    </source>
</evidence>
<evidence type="ECO:0000313" key="4">
    <source>
        <dbReference type="EMBL" id="AZL94519.1"/>
    </source>
</evidence>
<dbReference type="EMBL" id="MK266078">
    <property type="protein sequence ID" value="AZL94519.1"/>
    <property type="molecule type" value="mRNA"/>
</dbReference>
<dbReference type="PANTHER" id="PTHR48106:SF18">
    <property type="entry name" value="QUINONE OXIDOREDUCTASE PIG3"/>
    <property type="match status" value="1"/>
</dbReference>
<dbReference type="SMART" id="SM00829">
    <property type="entry name" value="PKS_ER"/>
    <property type="match status" value="1"/>
</dbReference>
<dbReference type="AlphaFoldDB" id="A0A3Q8UBU4"/>
<dbReference type="InterPro" id="IPR013149">
    <property type="entry name" value="ADH-like_C"/>
</dbReference>
<dbReference type="InterPro" id="IPR020843">
    <property type="entry name" value="ER"/>
</dbReference>
<dbReference type="InterPro" id="IPR014189">
    <property type="entry name" value="Quinone_OxRdtase_PIG3"/>
</dbReference>
<feature type="domain" description="Enoyl reductase (ER)" evidence="3">
    <location>
        <begin position="21"/>
        <end position="334"/>
    </location>
</feature>
<protein>
    <submittedName>
        <fullName evidence="4">Zinc binding alcohol dehydrogenase domain containing 2</fullName>
    </submittedName>
</protein>
<dbReference type="SUPFAM" id="SSF51735">
    <property type="entry name" value="NAD(P)-binding Rossmann-fold domains"/>
    <property type="match status" value="1"/>
</dbReference>
<name>A0A3Q8UBU4_9APIC</name>
<reference evidence="4" key="1">
    <citation type="journal article" date="2018" name="Genome Biol. Evol.">
        <title>Nephromyces encodes a urate metabolism pathway and predicted peroxisomes, demonstrating these are not ancient losses of apicomplexans.</title>
        <authorList>
            <person name="Paight C."/>
            <person name="Slamovits C.H."/>
            <person name="Saffo M.B."/>
            <person name="Lane C.E."/>
        </authorList>
    </citation>
    <scope>NUCLEOTIDE SEQUENCE</scope>
    <source>
        <strain evidence="4">Neph309</strain>
    </source>
</reference>
<dbReference type="Gene3D" id="3.90.180.10">
    <property type="entry name" value="Medium-chain alcohol dehydrogenases, catalytic domain"/>
    <property type="match status" value="1"/>
</dbReference>
<dbReference type="Pfam" id="PF00107">
    <property type="entry name" value="ADH_zinc_N"/>
    <property type="match status" value="1"/>
</dbReference>
<dbReference type="NCBIfam" id="TIGR02824">
    <property type="entry name" value="quinone_pig3"/>
    <property type="match status" value="1"/>
</dbReference>
<organism evidence="4">
    <name type="scientific">Nephromyces sp. MMRI</name>
    <dbReference type="NCBI Taxonomy" id="2496275"/>
    <lineage>
        <taxon>Eukaryota</taxon>
        <taxon>Sar</taxon>
        <taxon>Alveolata</taxon>
        <taxon>Apicomplexa</taxon>
        <taxon>Aconoidasida</taxon>
        <taxon>Nephromycida</taxon>
        <taxon>Nephromyces</taxon>
    </lineage>
</organism>
<dbReference type="InterPro" id="IPR013154">
    <property type="entry name" value="ADH-like_N"/>
</dbReference>
<dbReference type="InterPro" id="IPR036291">
    <property type="entry name" value="NAD(P)-bd_dom_sf"/>
</dbReference>
<dbReference type="Pfam" id="PF08240">
    <property type="entry name" value="ADH_N"/>
    <property type="match status" value="1"/>
</dbReference>
<dbReference type="CDD" id="cd05276">
    <property type="entry name" value="p53_inducible_oxidoreductase"/>
    <property type="match status" value="1"/>
</dbReference>
<dbReference type="PANTHER" id="PTHR48106">
    <property type="entry name" value="QUINONE OXIDOREDUCTASE PIG3-RELATED"/>
    <property type="match status" value="1"/>
</dbReference>
<sequence>MKNTLNLLSSIMKSVFVKKPGGAEELYIGSANIPTIKSSEVIIKVMSSGVNRMDIMQRQGRYPVPPDASEILGVECSGLVEESLSEKFSKGDKVMALVSGGAYSQYVASPDAYCMKIPENLTFEQAAGIPEVWITAYQLLHLIAEIREGDNILIHAAASGVGCAAIQLAKLSKANHIIATSRNFEKLEYCKTLGATTTITCDNENKFASKVNEITQGNGVNIILDPIGATYFDENQNVCTRDTRWVIYGLMGGSQVNLNIAKLLFKGTSIRTSTLRSRPYEYKRSLIDQFTKTCMKKFEDGTLKTSIDTVFPFEKVKEAHNYMETNMNTGKIILDFSHQFQN</sequence>
<dbReference type="SUPFAM" id="SSF50129">
    <property type="entry name" value="GroES-like"/>
    <property type="match status" value="1"/>
</dbReference>
<dbReference type="InterPro" id="IPR011032">
    <property type="entry name" value="GroES-like_sf"/>
</dbReference>
<dbReference type="Gene3D" id="3.40.50.720">
    <property type="entry name" value="NAD(P)-binding Rossmann-like Domain"/>
    <property type="match status" value="1"/>
</dbReference>